<evidence type="ECO:0000313" key="4">
    <source>
        <dbReference type="Proteomes" id="UP000807469"/>
    </source>
</evidence>
<reference evidence="3" key="1">
    <citation type="submission" date="2020-11" db="EMBL/GenBank/DDBJ databases">
        <authorList>
            <consortium name="DOE Joint Genome Institute"/>
            <person name="Ahrendt S."/>
            <person name="Riley R."/>
            <person name="Andreopoulos W."/>
            <person name="Labutti K."/>
            <person name="Pangilinan J."/>
            <person name="Ruiz-Duenas F.J."/>
            <person name="Barrasa J.M."/>
            <person name="Sanchez-Garcia M."/>
            <person name="Camarero S."/>
            <person name="Miyauchi S."/>
            <person name="Serrano A."/>
            <person name="Linde D."/>
            <person name="Babiker R."/>
            <person name="Drula E."/>
            <person name="Ayuso-Fernandez I."/>
            <person name="Pacheco R."/>
            <person name="Padilla G."/>
            <person name="Ferreira P."/>
            <person name="Barriuso J."/>
            <person name="Kellner H."/>
            <person name="Castanera R."/>
            <person name="Alfaro M."/>
            <person name="Ramirez L."/>
            <person name="Pisabarro A.G."/>
            <person name="Kuo A."/>
            <person name="Tritt A."/>
            <person name="Lipzen A."/>
            <person name="He G."/>
            <person name="Yan M."/>
            <person name="Ng V."/>
            <person name="Cullen D."/>
            <person name="Martin F."/>
            <person name="Rosso M.-N."/>
            <person name="Henrissat B."/>
            <person name="Hibbett D."/>
            <person name="Martinez A.T."/>
            <person name="Grigoriev I.V."/>
        </authorList>
    </citation>
    <scope>NUCLEOTIDE SEQUENCE</scope>
    <source>
        <strain evidence="3">CIRM-BRFM 674</strain>
    </source>
</reference>
<gene>
    <name evidence="3" type="ORF">BDN70DRAFT_883749</name>
</gene>
<name>A0A9P6CQ39_9AGAR</name>
<dbReference type="AlphaFoldDB" id="A0A9P6CQ39"/>
<dbReference type="OrthoDB" id="3362246at2759"/>
<dbReference type="PANTHER" id="PTHR37487">
    <property type="entry name" value="CHROMOSOME 1, WHOLE GENOME SHOTGUN SEQUENCE"/>
    <property type="match status" value="1"/>
</dbReference>
<organism evidence="3 4">
    <name type="scientific">Pholiota conissans</name>
    <dbReference type="NCBI Taxonomy" id="109636"/>
    <lineage>
        <taxon>Eukaryota</taxon>
        <taxon>Fungi</taxon>
        <taxon>Dikarya</taxon>
        <taxon>Basidiomycota</taxon>
        <taxon>Agaricomycotina</taxon>
        <taxon>Agaricomycetes</taxon>
        <taxon>Agaricomycetidae</taxon>
        <taxon>Agaricales</taxon>
        <taxon>Agaricineae</taxon>
        <taxon>Strophariaceae</taxon>
        <taxon>Pholiota</taxon>
    </lineage>
</organism>
<sequence>MKSIFATAAAAAVLLAGNALAQLTVNTPGPAVVCQPLLISWTGGTPPYFLSVLPGNQPTAAALIDFGQQTGTQLTWTVNITAGTSLGLNLRDSTGTLAQSGVFTVQASSDTSCLTSSGSTTSPTTGTTTGTTTGGSTTAPTTAPTTTPTTPATTPTTRVTTPPATSTTKASTSGTTSASTTTTSSAASGNMANAGLAGAFGIGAAIMALVL</sequence>
<feature type="compositionally biased region" description="Low complexity" evidence="1">
    <location>
        <begin position="115"/>
        <end position="188"/>
    </location>
</feature>
<evidence type="ECO:0000313" key="3">
    <source>
        <dbReference type="EMBL" id="KAF9475386.1"/>
    </source>
</evidence>
<dbReference type="Proteomes" id="UP000807469">
    <property type="component" value="Unassembled WGS sequence"/>
</dbReference>
<proteinExistence type="predicted"/>
<comment type="caution">
    <text evidence="3">The sequence shown here is derived from an EMBL/GenBank/DDBJ whole genome shotgun (WGS) entry which is preliminary data.</text>
</comment>
<keyword evidence="2" id="KW-0732">Signal</keyword>
<evidence type="ECO:0000256" key="1">
    <source>
        <dbReference type="SAM" id="MobiDB-lite"/>
    </source>
</evidence>
<dbReference type="PANTHER" id="PTHR37487:SF2">
    <property type="entry name" value="EXPRESSED PROTEIN"/>
    <property type="match status" value="1"/>
</dbReference>
<feature type="signal peptide" evidence="2">
    <location>
        <begin position="1"/>
        <end position="21"/>
    </location>
</feature>
<dbReference type="EMBL" id="MU155334">
    <property type="protein sequence ID" value="KAF9475386.1"/>
    <property type="molecule type" value="Genomic_DNA"/>
</dbReference>
<keyword evidence="4" id="KW-1185">Reference proteome</keyword>
<feature type="region of interest" description="Disordered" evidence="1">
    <location>
        <begin position="111"/>
        <end position="188"/>
    </location>
</feature>
<evidence type="ECO:0000256" key="2">
    <source>
        <dbReference type="SAM" id="SignalP"/>
    </source>
</evidence>
<feature type="chain" id="PRO_5040252217" evidence="2">
    <location>
        <begin position="22"/>
        <end position="211"/>
    </location>
</feature>
<accession>A0A9P6CQ39</accession>
<protein>
    <submittedName>
        <fullName evidence="3">Uncharacterized protein</fullName>
    </submittedName>
</protein>